<dbReference type="InterPro" id="IPR011856">
    <property type="entry name" value="tRNA_endonuc-like_dom_sf"/>
</dbReference>
<gene>
    <name evidence="3" type="ORF">AFA91_26085</name>
</gene>
<protein>
    <recommendedName>
        <fullName evidence="5">DUF1016 domain-containing protein</fullName>
    </recommendedName>
</protein>
<dbReference type="STRING" id="134601.AFA91_26085"/>
<dbReference type="InterPro" id="IPR009362">
    <property type="entry name" value="YhcG_C"/>
</dbReference>
<dbReference type="Proteomes" id="UP000062255">
    <property type="component" value="Chromosome"/>
</dbReference>
<dbReference type="RefSeq" id="WP_049749049.1">
    <property type="nucleotide sequence ID" value="NZ_CP012150.1"/>
</dbReference>
<dbReference type="InterPro" id="IPR041527">
    <property type="entry name" value="YhcG_N"/>
</dbReference>
<name>A0A0K0XH28_MYCGD</name>
<evidence type="ECO:0000313" key="3">
    <source>
        <dbReference type="EMBL" id="AKS36657.1"/>
    </source>
</evidence>
<dbReference type="InterPro" id="IPR053148">
    <property type="entry name" value="PD-DEXK-like_domain"/>
</dbReference>
<evidence type="ECO:0000259" key="1">
    <source>
        <dbReference type="Pfam" id="PF06250"/>
    </source>
</evidence>
<dbReference type="EMBL" id="CP012150">
    <property type="protein sequence ID" value="AKS36657.1"/>
    <property type="molecule type" value="Genomic_DNA"/>
</dbReference>
<evidence type="ECO:0000259" key="2">
    <source>
        <dbReference type="Pfam" id="PF17761"/>
    </source>
</evidence>
<dbReference type="KEGG" id="mgo:AFA91_26085"/>
<dbReference type="Gene3D" id="3.40.1350.10">
    <property type="match status" value="1"/>
</dbReference>
<evidence type="ECO:0000313" key="4">
    <source>
        <dbReference type="Proteomes" id="UP000062255"/>
    </source>
</evidence>
<feature type="domain" description="YhcG N-terminal" evidence="2">
    <location>
        <begin position="34"/>
        <end position="169"/>
    </location>
</feature>
<feature type="domain" description="YhcG PDDEXK nuclease" evidence="1">
    <location>
        <begin position="190"/>
        <end position="346"/>
    </location>
</feature>
<dbReference type="Pfam" id="PF17761">
    <property type="entry name" value="DUF1016_N"/>
    <property type="match status" value="1"/>
</dbReference>
<sequence>MTHEQKPDESGARIPMAPSAAAVPAWYPEMLDAVADHVQAGRQRAVIAANQELVATYWRVGREIVARMEFEGWGARVVDRLAADLKERFPDAKGFSPRNLRYMRTFAEAWPDWAIVQRSVATLPWRHQIALLEKLDSPDLRLWYARAAVEQGWSRDILVHHIDGQLHLRAGQAITNFSSTLPPVDSDLAQQATRDPYLFDFVGIADVRRERDLELALTDHVEKFLLELGQGFAFVGRQVHLEIGDADFYADLLFYHLRLRSFVVIELKVGDFDPSYLGQLGMYMAAVDDLLRHADDKPTIGLILCKTKDNVVAEYALRGYTAPIGVAEWKTTITANLPEELETSLPTVEELEAELESNSHPGDET</sequence>
<dbReference type="GO" id="GO:0003676">
    <property type="term" value="F:nucleic acid binding"/>
    <property type="evidence" value="ECO:0007669"/>
    <property type="project" value="InterPro"/>
</dbReference>
<reference evidence="3 4" key="1">
    <citation type="submission" date="2015-07" db="EMBL/GenBank/DDBJ databases">
        <title>Complete genome sequence of Mycobacterium goodii X7B, a facultative thermophilic biodesulfurizing bacterium.</title>
        <authorList>
            <person name="Yu B."/>
            <person name="Li F."/>
            <person name="Xu P."/>
        </authorList>
    </citation>
    <scope>NUCLEOTIDE SEQUENCE [LARGE SCALE GENOMIC DNA]</scope>
    <source>
        <strain evidence="3 4">X7B</strain>
    </source>
</reference>
<dbReference type="PANTHER" id="PTHR30547:SF0">
    <property type="entry name" value="BLR8175 PROTEIN"/>
    <property type="match status" value="1"/>
</dbReference>
<dbReference type="PANTHER" id="PTHR30547">
    <property type="entry name" value="UNCHARACTERIZED PROTEIN YHCG-RELATED"/>
    <property type="match status" value="1"/>
</dbReference>
<dbReference type="PATRIC" id="fig|134601.6.peg.5390"/>
<dbReference type="OrthoDB" id="9801263at2"/>
<dbReference type="Pfam" id="PF06250">
    <property type="entry name" value="YhcG_C"/>
    <property type="match status" value="1"/>
</dbReference>
<evidence type="ECO:0008006" key="5">
    <source>
        <dbReference type="Google" id="ProtNLM"/>
    </source>
</evidence>
<dbReference type="AlphaFoldDB" id="A0A0K0XH28"/>
<organism evidence="3 4">
    <name type="scientific">Mycolicibacterium goodii</name>
    <name type="common">Mycobacterium goodii</name>
    <dbReference type="NCBI Taxonomy" id="134601"/>
    <lineage>
        <taxon>Bacteria</taxon>
        <taxon>Bacillati</taxon>
        <taxon>Actinomycetota</taxon>
        <taxon>Actinomycetes</taxon>
        <taxon>Mycobacteriales</taxon>
        <taxon>Mycobacteriaceae</taxon>
        <taxon>Mycolicibacterium</taxon>
    </lineage>
</organism>
<proteinExistence type="predicted"/>
<accession>A0A0K0XH28</accession>